<comment type="caution">
    <text evidence="3">The sequence shown here is derived from an EMBL/GenBank/DDBJ whole genome shotgun (WGS) entry which is preliminary data.</text>
</comment>
<evidence type="ECO:0000313" key="4">
    <source>
        <dbReference type="Proteomes" id="UP000283832"/>
    </source>
</evidence>
<feature type="domain" description="DUF7737" evidence="2">
    <location>
        <begin position="701"/>
        <end position="805"/>
    </location>
</feature>
<reference evidence="3 4" key="1">
    <citation type="submission" date="2018-08" db="EMBL/GenBank/DDBJ databases">
        <title>Jishengella sp. nov., isolated from a root of Azadirachta indica A. Juss. var. siamensis Valenton.</title>
        <authorList>
            <person name="Kuncharoen N."/>
            <person name="Tanasupawat S."/>
            <person name="Kudo T."/>
            <person name="Ohkuma M."/>
        </authorList>
    </citation>
    <scope>NUCLEOTIDE SEQUENCE [LARGE SCALE GENOMIC DNA]</scope>
    <source>
        <strain evidence="3 4">AZ1-13</strain>
    </source>
</reference>
<dbReference type="OrthoDB" id="9763697at2"/>
<organism evidence="3 4">
    <name type="scientific">Micromonospora radicis</name>
    <dbReference type="NCBI Taxonomy" id="1894971"/>
    <lineage>
        <taxon>Bacteria</taxon>
        <taxon>Bacillati</taxon>
        <taxon>Actinomycetota</taxon>
        <taxon>Actinomycetes</taxon>
        <taxon>Micromonosporales</taxon>
        <taxon>Micromonosporaceae</taxon>
        <taxon>Micromonospora</taxon>
    </lineage>
</organism>
<dbReference type="EMBL" id="QXEC01000006">
    <property type="protein sequence ID" value="RIV39359.1"/>
    <property type="molecule type" value="Genomic_DNA"/>
</dbReference>
<gene>
    <name evidence="3" type="ORF">D2L64_08510</name>
</gene>
<accession>A0A418MXG8</accession>
<evidence type="ECO:0000259" key="1">
    <source>
        <dbReference type="Pfam" id="PF13569"/>
    </source>
</evidence>
<feature type="domain" description="DUF4132" evidence="1">
    <location>
        <begin position="379"/>
        <end position="554"/>
    </location>
</feature>
<dbReference type="InterPro" id="IPR056639">
    <property type="entry name" value="DUF7737"/>
</dbReference>
<dbReference type="AlphaFoldDB" id="A0A418MXG8"/>
<dbReference type="Pfam" id="PF24879">
    <property type="entry name" value="DUF7737"/>
    <property type="match status" value="1"/>
</dbReference>
<dbReference type="InterPro" id="IPR025406">
    <property type="entry name" value="DUF4132"/>
</dbReference>
<protein>
    <submittedName>
        <fullName evidence="3">DUF4132 domain-containing protein</fullName>
    </submittedName>
</protein>
<proteinExistence type="predicted"/>
<name>A0A418MXG8_9ACTN</name>
<keyword evidence="4" id="KW-1185">Reference proteome</keyword>
<evidence type="ECO:0000259" key="2">
    <source>
        <dbReference type="Pfam" id="PF24879"/>
    </source>
</evidence>
<dbReference type="Pfam" id="PF13569">
    <property type="entry name" value="DUF4132"/>
    <property type="match status" value="1"/>
</dbReference>
<dbReference type="Proteomes" id="UP000283832">
    <property type="component" value="Unassembled WGS sequence"/>
</dbReference>
<sequence length="809" mass="88543">MTTTTDTTWYATRVRDLVAADDLTALADHLHTHARLCLESPEVRAELRPLSRPDVARLVHAMVRRQQKSRNRSWSTLELIGQLARRLPAELTPEQLGALARYAVRASYGLPPGALEIVARGLAAAGPLPADLEKVLAARSGESQRLRQLLVELAGLPLDPADPWAEQILAELPTLDPAWQRLVGHASTATTPRPSTGWSTEASRLLAAVDPAEARQLLDRWLAAAGRAPQRQPTSINADLLRGLLWLVERTGPAPEQVRLIGGLVEAMLRRLPGIGPACPKVANAAVGVLGRLAGEAALAQLARLSTRVTYKGTRNEIGRALDARAAAMGIGRDEIEELAVPDYGLTEVGRHEVVLGGCRAELLIAGTGVSLIWHNEAGRQVKSPPAAVRRDHAARLAELKGLAKEITGMMAAQTARLDGLFLAQRTWTLAGWRQRYLDHPLVGALARRLLWLVDGVPCGWADGALRTVDDSPVTAVDDAQVRIWHPIGRPVAEVVGWREWLERHRVVQPFKQAHREVYLLTPAEENTGTYSNRFAGHILRQHQYHALAAIRGWSDRLRLMVDDSYPPTSRELPGWGLRAEYWVEGCGDEYGVDTTDSGSYLRLVTDQVRFYPIAAAQNWSHASGGGYTSGRWAWAEARPTDPLPLDQIPPLVLSEIMRDVDLFVGVASVGNDPTWSDGGPQGRFRDYWSSYSFGELSATAETRRDLLSRLLPRLAVGQRARIDGRFLVVDGDLRTYRIHLGSGNILMSPNDTYLCIVADRAAGRLGDQQFLPFEGDGMLAVILSKAMLLAKDAEITDVTITRQIGSGG</sequence>
<evidence type="ECO:0000313" key="3">
    <source>
        <dbReference type="EMBL" id="RIV39359.1"/>
    </source>
</evidence>
<dbReference type="RefSeq" id="WP_119574172.1">
    <property type="nucleotide sequence ID" value="NZ_QXEC01000006.1"/>
</dbReference>